<gene>
    <name evidence="2" type="ORF">CFIMG_008697RA00001</name>
</gene>
<accession>A0A2C5X0S4</accession>
<organism evidence="2 3">
    <name type="scientific">Ceratocystis fimbriata CBS 114723</name>
    <dbReference type="NCBI Taxonomy" id="1035309"/>
    <lineage>
        <taxon>Eukaryota</taxon>
        <taxon>Fungi</taxon>
        <taxon>Dikarya</taxon>
        <taxon>Ascomycota</taxon>
        <taxon>Pezizomycotina</taxon>
        <taxon>Sordariomycetes</taxon>
        <taxon>Hypocreomycetidae</taxon>
        <taxon>Microascales</taxon>
        <taxon>Ceratocystidaceae</taxon>
        <taxon>Ceratocystis</taxon>
    </lineage>
</organism>
<evidence type="ECO:0000256" key="1">
    <source>
        <dbReference type="SAM" id="MobiDB-lite"/>
    </source>
</evidence>
<reference evidence="2 3" key="2">
    <citation type="journal article" date="2013" name="IMA Fungus">
        <title>IMA Genome-F 1: Ceratocystis fimbriata: Draft nuclear genome sequence for the plant pathogen, Ceratocystis fimbriata.</title>
        <authorList>
            <person name="Wilken P.M."/>
            <person name="Steenkamp E.T."/>
            <person name="Wingfield M.J."/>
            <person name="de Beer Z.W."/>
            <person name="Wingfield B.D."/>
        </authorList>
    </citation>
    <scope>NUCLEOTIDE SEQUENCE [LARGE SCALE GENOMIC DNA]</scope>
    <source>
        <strain evidence="2 3">CBS 114723</strain>
    </source>
</reference>
<dbReference type="EMBL" id="APWK03000092">
    <property type="protein sequence ID" value="PHH51474.1"/>
    <property type="molecule type" value="Genomic_DNA"/>
</dbReference>
<name>A0A2C5X0S4_9PEZI</name>
<dbReference type="OrthoDB" id="4590138at2759"/>
<evidence type="ECO:0000313" key="2">
    <source>
        <dbReference type="EMBL" id="PHH51474.1"/>
    </source>
</evidence>
<protein>
    <submittedName>
        <fullName evidence="2">Uncharacterized protein</fullName>
    </submittedName>
</protein>
<feature type="compositionally biased region" description="Basic and acidic residues" evidence="1">
    <location>
        <begin position="30"/>
        <end position="40"/>
    </location>
</feature>
<dbReference type="Proteomes" id="UP000222788">
    <property type="component" value="Unassembled WGS sequence"/>
</dbReference>
<proteinExistence type="predicted"/>
<dbReference type="AlphaFoldDB" id="A0A2C5X0S4"/>
<dbReference type="PANTHER" id="PTHR39474">
    <property type="entry name" value="UNNAMED PRODUCT"/>
    <property type="match status" value="1"/>
</dbReference>
<evidence type="ECO:0000313" key="3">
    <source>
        <dbReference type="Proteomes" id="UP000222788"/>
    </source>
</evidence>
<reference evidence="2 3" key="1">
    <citation type="journal article" date="2013" name="Fungal Biol.">
        <title>Analysis of microsatellite markers in the genome of the plant pathogen Ceratocystis fimbriata.</title>
        <authorList>
            <person name="Simpson M.C."/>
            <person name="Wilken P.M."/>
            <person name="Coetzee M.P."/>
            <person name="Wingfield M.J."/>
            <person name="Wingfield B.D."/>
        </authorList>
    </citation>
    <scope>NUCLEOTIDE SEQUENCE [LARGE SCALE GENOMIC DNA]</scope>
    <source>
        <strain evidence="2 3">CBS 114723</strain>
    </source>
</reference>
<keyword evidence="3" id="KW-1185">Reference proteome</keyword>
<sequence length="98" mass="10685">MSHSPVTELSKPPSQVAPLPLPEPPTSNDGHVKLDMSHGSAEAKLDSLGPLVVNQDGTVSRINNWGTMSEIERENTLRILGKRNKLRLNKLKGETPQP</sequence>
<dbReference type="STRING" id="1035309.A0A2C5X0S4"/>
<feature type="region of interest" description="Disordered" evidence="1">
    <location>
        <begin position="1"/>
        <end position="40"/>
    </location>
</feature>
<comment type="caution">
    <text evidence="2">The sequence shown here is derived from an EMBL/GenBank/DDBJ whole genome shotgun (WGS) entry which is preliminary data.</text>
</comment>
<dbReference type="PANTHER" id="PTHR39474:SF1">
    <property type="entry name" value="FUNGAL SPECIFIC TRANSCRIPTION FACTOR"/>
    <property type="match status" value="1"/>
</dbReference>